<proteinExistence type="predicted"/>
<dbReference type="Pfam" id="PF05721">
    <property type="entry name" value="PhyH"/>
    <property type="match status" value="1"/>
</dbReference>
<feature type="compositionally biased region" description="Gly residues" evidence="1">
    <location>
        <begin position="73"/>
        <end position="88"/>
    </location>
</feature>
<feature type="region of interest" description="Disordered" evidence="1">
    <location>
        <begin position="54"/>
        <end position="92"/>
    </location>
</feature>
<dbReference type="PANTHER" id="PTHR37563">
    <property type="entry name" value="PHYTANOYL-COA DIOXYGENASE FAMILY PROTEIN (AFU_ORTHOLOGUE AFUA_2G03330)"/>
    <property type="match status" value="1"/>
</dbReference>
<evidence type="ECO:0008006" key="4">
    <source>
        <dbReference type="Google" id="ProtNLM"/>
    </source>
</evidence>
<evidence type="ECO:0000313" key="3">
    <source>
        <dbReference type="Proteomes" id="UP001165160"/>
    </source>
</evidence>
<name>A0A9W6Z9Q8_9STRA</name>
<gene>
    <name evidence="2" type="ORF">TrVE_jg9361</name>
</gene>
<evidence type="ECO:0000313" key="2">
    <source>
        <dbReference type="EMBL" id="GMH48301.1"/>
    </source>
</evidence>
<dbReference type="Proteomes" id="UP001165160">
    <property type="component" value="Unassembled WGS sequence"/>
</dbReference>
<reference evidence="3" key="1">
    <citation type="journal article" date="2023" name="Commun. Biol.">
        <title>Genome analysis of Parmales, the sister group of diatoms, reveals the evolutionary specialization of diatoms from phago-mixotrophs to photoautotrophs.</title>
        <authorList>
            <person name="Ban H."/>
            <person name="Sato S."/>
            <person name="Yoshikawa S."/>
            <person name="Yamada K."/>
            <person name="Nakamura Y."/>
            <person name="Ichinomiya M."/>
            <person name="Sato N."/>
            <person name="Blanc-Mathieu R."/>
            <person name="Endo H."/>
            <person name="Kuwata A."/>
            <person name="Ogata H."/>
        </authorList>
    </citation>
    <scope>NUCLEOTIDE SEQUENCE [LARGE SCALE GENOMIC DNA]</scope>
    <source>
        <strain evidence="3">NIES 3699</strain>
    </source>
</reference>
<evidence type="ECO:0000256" key="1">
    <source>
        <dbReference type="SAM" id="MobiDB-lite"/>
    </source>
</evidence>
<dbReference type="AlphaFoldDB" id="A0A9W6Z9Q8"/>
<sequence length="383" mass="41036">MLRLKILTVLAFVVTLVTPFTNVFPRFSLQSDMNEAKKSRALIEEAMLSRPEQVEGEGSTWTSCKPVKRRGGRGAQSKGGGFGGGGAGLNMNKNKSKNKQQMIPLTSPKLSVKEGSRFGVELAREGFVRINGALSPSAAEKLREEVLAVQVNVAVACAETSLDPESVYGTEPGRTSRIDLLLPFDTEVQASMNELFVSGGPLRSLFEEVVGAEGEFYEMAAIITSSGADRQIIHPDLPWRNEAPLYVCFCALQDCTLAMGPTTFLPKSNDLQTRQIYDAGGDGVDAMLSASEVATPCLLAGDLVIFDARTLHAGCANTDDETTRCLYNFSFRTTSFLGDLGYKGSMRSGYSGKLNLGDVMNSADAGGQKLGGELGDGLRGGWQ</sequence>
<dbReference type="EMBL" id="BRXX01000583">
    <property type="protein sequence ID" value="GMH48301.1"/>
    <property type="molecule type" value="Genomic_DNA"/>
</dbReference>
<protein>
    <recommendedName>
        <fullName evidence="4">Phytanoyl-CoA dioxygenase</fullName>
    </recommendedName>
</protein>
<dbReference type="PANTHER" id="PTHR37563:SF2">
    <property type="entry name" value="PHYTANOYL-COA DIOXYGENASE FAMILY PROTEIN (AFU_ORTHOLOGUE AFUA_2G03330)"/>
    <property type="match status" value="1"/>
</dbReference>
<organism evidence="2 3">
    <name type="scientific">Triparma verrucosa</name>
    <dbReference type="NCBI Taxonomy" id="1606542"/>
    <lineage>
        <taxon>Eukaryota</taxon>
        <taxon>Sar</taxon>
        <taxon>Stramenopiles</taxon>
        <taxon>Ochrophyta</taxon>
        <taxon>Bolidophyceae</taxon>
        <taxon>Parmales</taxon>
        <taxon>Triparmaceae</taxon>
        <taxon>Triparma</taxon>
    </lineage>
</organism>
<keyword evidence="3" id="KW-1185">Reference proteome</keyword>
<dbReference type="InterPro" id="IPR008775">
    <property type="entry name" value="Phytyl_CoA_dOase-like"/>
</dbReference>
<dbReference type="Gene3D" id="2.60.120.620">
    <property type="entry name" value="q2cbj1_9rhob like domain"/>
    <property type="match status" value="1"/>
</dbReference>
<comment type="caution">
    <text evidence="2">The sequence shown here is derived from an EMBL/GenBank/DDBJ whole genome shotgun (WGS) entry which is preliminary data.</text>
</comment>
<accession>A0A9W6Z9Q8</accession>
<dbReference type="InterPro" id="IPR051961">
    <property type="entry name" value="Fungal_Metabolite_Diox"/>
</dbReference>
<dbReference type="SUPFAM" id="SSF51197">
    <property type="entry name" value="Clavaminate synthase-like"/>
    <property type="match status" value="1"/>
</dbReference>